<dbReference type="EMBL" id="JBHRYC010000026">
    <property type="protein sequence ID" value="MFC3637051.1"/>
    <property type="molecule type" value="Genomic_DNA"/>
</dbReference>
<sequence>MTSSDRLQPLHRIAQGQHRRMGTRIGHALVRAGIVWGDGVALAALWLGRPSIWMVSVGVWLVRHSRAPP</sequence>
<evidence type="ECO:0000313" key="2">
    <source>
        <dbReference type="Proteomes" id="UP001595704"/>
    </source>
</evidence>
<organism evidence="1 2">
    <name type="scientific">Camelimonas fluminis</name>
    <dbReference type="NCBI Taxonomy" id="1576911"/>
    <lineage>
        <taxon>Bacteria</taxon>
        <taxon>Pseudomonadati</taxon>
        <taxon>Pseudomonadota</taxon>
        <taxon>Alphaproteobacteria</taxon>
        <taxon>Hyphomicrobiales</taxon>
        <taxon>Chelatococcaceae</taxon>
        <taxon>Camelimonas</taxon>
    </lineage>
</organism>
<keyword evidence="2" id="KW-1185">Reference proteome</keyword>
<accession>A0ABV7UEG0</accession>
<proteinExistence type="predicted"/>
<gene>
    <name evidence="1" type="ORF">ACFONL_06590</name>
</gene>
<comment type="caution">
    <text evidence="1">The sequence shown here is derived from an EMBL/GenBank/DDBJ whole genome shotgun (WGS) entry which is preliminary data.</text>
</comment>
<reference evidence="2" key="1">
    <citation type="journal article" date="2019" name="Int. J. Syst. Evol. Microbiol.">
        <title>The Global Catalogue of Microorganisms (GCM) 10K type strain sequencing project: providing services to taxonomists for standard genome sequencing and annotation.</title>
        <authorList>
            <consortium name="The Broad Institute Genomics Platform"/>
            <consortium name="The Broad Institute Genome Sequencing Center for Infectious Disease"/>
            <person name="Wu L."/>
            <person name="Ma J."/>
        </authorList>
    </citation>
    <scope>NUCLEOTIDE SEQUENCE [LARGE SCALE GENOMIC DNA]</scope>
    <source>
        <strain evidence="2">KCTC 42282</strain>
    </source>
</reference>
<protein>
    <submittedName>
        <fullName evidence="1">Uncharacterized protein</fullName>
    </submittedName>
</protein>
<name>A0ABV7UEG0_9HYPH</name>
<evidence type="ECO:0000313" key="1">
    <source>
        <dbReference type="EMBL" id="MFC3637051.1"/>
    </source>
</evidence>
<dbReference type="Proteomes" id="UP001595704">
    <property type="component" value="Unassembled WGS sequence"/>
</dbReference>
<dbReference type="RefSeq" id="WP_191318022.1">
    <property type="nucleotide sequence ID" value="NZ_BNCG01000002.1"/>
</dbReference>